<dbReference type="Proteomes" id="UP000010469">
    <property type="component" value="Chromosome"/>
</dbReference>
<dbReference type="GeneID" id="14211963"/>
<dbReference type="RefSeq" id="WP_015232346.1">
    <property type="nucleotide sequence ID" value="NC_019791.1"/>
</dbReference>
<dbReference type="OrthoDB" id="55683at2157"/>
<protein>
    <recommendedName>
        <fullName evidence="3">Dinitrogenase iron-molybdenum cofactor biosynthesis domain-containing protein</fullName>
    </recommendedName>
</protein>
<proteinExistence type="predicted"/>
<dbReference type="EMBL" id="CP003378">
    <property type="protein sequence ID" value="AFZ70448.1"/>
    <property type="molecule type" value="Genomic_DNA"/>
</dbReference>
<dbReference type="InParanoid" id="L0A974"/>
<organism evidence="1 2">
    <name type="scientific">Caldisphaera lagunensis (strain DSM 15908 / JCM 11604 / ANMR 0165 / IC-154)</name>
    <dbReference type="NCBI Taxonomy" id="1056495"/>
    <lineage>
        <taxon>Archaea</taxon>
        <taxon>Thermoproteota</taxon>
        <taxon>Thermoprotei</taxon>
        <taxon>Acidilobales</taxon>
        <taxon>Caldisphaeraceae</taxon>
        <taxon>Caldisphaera</taxon>
    </lineage>
</organism>
<gene>
    <name evidence="1" type="ordered locus">Calag_0703</name>
</gene>
<dbReference type="STRING" id="1056495.Calag_0703"/>
<dbReference type="AlphaFoldDB" id="L0A974"/>
<dbReference type="eggNOG" id="arCOG02738">
    <property type="taxonomic scope" value="Archaea"/>
</dbReference>
<evidence type="ECO:0008006" key="3">
    <source>
        <dbReference type="Google" id="ProtNLM"/>
    </source>
</evidence>
<keyword evidence="2" id="KW-1185">Reference proteome</keyword>
<accession>L0A974</accession>
<evidence type="ECO:0000313" key="1">
    <source>
        <dbReference type="EMBL" id="AFZ70448.1"/>
    </source>
</evidence>
<evidence type="ECO:0000313" key="2">
    <source>
        <dbReference type="Proteomes" id="UP000010469"/>
    </source>
</evidence>
<name>L0A974_CALLD</name>
<dbReference type="KEGG" id="clg:Calag_0703"/>
<reference evidence="2" key="1">
    <citation type="submission" date="2012-03" db="EMBL/GenBank/DDBJ databases">
        <title>Complete genome of Caldisphaera lagunensis DSM 15908.</title>
        <authorList>
            <person name="Lucas S."/>
            <person name="Copeland A."/>
            <person name="Lapidus A."/>
            <person name="Glavina del Rio T."/>
            <person name="Dalin E."/>
            <person name="Tice H."/>
            <person name="Bruce D."/>
            <person name="Goodwin L."/>
            <person name="Pitluck S."/>
            <person name="Peters L."/>
            <person name="Mikhailova N."/>
            <person name="Teshima H."/>
            <person name="Kyrpides N."/>
            <person name="Mavromatis K."/>
            <person name="Ivanova N."/>
            <person name="Brettin T."/>
            <person name="Detter J.C."/>
            <person name="Han C."/>
            <person name="Larimer F."/>
            <person name="Land M."/>
            <person name="Hauser L."/>
            <person name="Markowitz V."/>
            <person name="Cheng J.-F."/>
            <person name="Hugenholtz P."/>
            <person name="Woyke T."/>
            <person name="Wu D."/>
            <person name="Spring S."/>
            <person name="Schroeder M."/>
            <person name="Brambilla E."/>
            <person name="Klenk H.-P."/>
            <person name="Eisen J.A."/>
        </authorList>
    </citation>
    <scope>NUCLEOTIDE SEQUENCE [LARGE SCALE GENOMIC DNA]</scope>
    <source>
        <strain evidence="2">DSM 15908 / JCM 11604 / IC-154</strain>
    </source>
</reference>
<dbReference type="HOGENOM" id="CLU_167327_0_0_2"/>
<sequence>MRIALVYDEEQNLKPLDEGEILAIIDEEQEVVEQYENPGFKIGKDVTMDAILQLGAQAVIVKQGYLDQKSYDLSKGHLSYMLINKYDTLTDIIENLDDVKSKAIDELTQF</sequence>